<sequence length="59" mass="6755">MRRSYTVFFLCLFIACITAGLGFEHHFDYAMLIGTALGIFFLICAAFVMGKKRRKSKLE</sequence>
<proteinExistence type="predicted"/>
<comment type="caution">
    <text evidence="2">The sequence shown here is derived from an EMBL/GenBank/DDBJ whole genome shotgun (WGS) entry which is preliminary data.</text>
</comment>
<dbReference type="RefSeq" id="WP_061805377.1">
    <property type="nucleotide sequence ID" value="NZ_FOXX01000006.1"/>
</dbReference>
<organism evidence="2 3">
    <name type="scientific">Priestia endophytica DSM 13796</name>
    <dbReference type="NCBI Taxonomy" id="1121089"/>
    <lineage>
        <taxon>Bacteria</taxon>
        <taxon>Bacillati</taxon>
        <taxon>Bacillota</taxon>
        <taxon>Bacilli</taxon>
        <taxon>Bacillales</taxon>
        <taxon>Bacillaceae</taxon>
        <taxon>Priestia</taxon>
    </lineage>
</organism>
<reference evidence="2 3" key="1">
    <citation type="submission" date="2016-10" db="EMBL/GenBank/DDBJ databases">
        <authorList>
            <person name="Varghese N."/>
            <person name="Submissions S."/>
        </authorList>
    </citation>
    <scope>NUCLEOTIDE SEQUENCE [LARGE SCALE GENOMIC DNA]</scope>
    <source>
        <strain evidence="2 3">DSM 13796</strain>
    </source>
</reference>
<evidence type="ECO:0000313" key="2">
    <source>
        <dbReference type="EMBL" id="SFQ67418.1"/>
    </source>
</evidence>
<dbReference type="GeneID" id="93711330"/>
<keyword evidence="1" id="KW-0812">Transmembrane</keyword>
<feature type="transmembrane region" description="Helical" evidence="1">
    <location>
        <begin position="32"/>
        <end position="50"/>
    </location>
</feature>
<gene>
    <name evidence="2" type="ORF">SAMN02745910_02690</name>
</gene>
<keyword evidence="1" id="KW-0472">Membrane</keyword>
<evidence type="ECO:0000313" key="3">
    <source>
        <dbReference type="Proteomes" id="UP000182762"/>
    </source>
</evidence>
<protein>
    <recommendedName>
        <fullName evidence="4">PEP-CTERM protein-sorting domain-containing protein</fullName>
    </recommendedName>
</protein>
<accession>A0A1I6AFD1</accession>
<name>A0A1I6AFD1_9BACI</name>
<evidence type="ECO:0008006" key="4">
    <source>
        <dbReference type="Google" id="ProtNLM"/>
    </source>
</evidence>
<dbReference type="PROSITE" id="PS51257">
    <property type="entry name" value="PROKAR_LIPOPROTEIN"/>
    <property type="match status" value="1"/>
</dbReference>
<dbReference type="Proteomes" id="UP000182762">
    <property type="component" value="Unassembled WGS sequence"/>
</dbReference>
<dbReference type="EMBL" id="FOXX01000006">
    <property type="protein sequence ID" value="SFQ67418.1"/>
    <property type="molecule type" value="Genomic_DNA"/>
</dbReference>
<keyword evidence="1" id="KW-1133">Transmembrane helix</keyword>
<keyword evidence="3" id="KW-1185">Reference proteome</keyword>
<evidence type="ECO:0000256" key="1">
    <source>
        <dbReference type="SAM" id="Phobius"/>
    </source>
</evidence>